<dbReference type="OrthoDB" id="1523345at2"/>
<evidence type="ECO:0000256" key="1">
    <source>
        <dbReference type="SAM" id="SignalP"/>
    </source>
</evidence>
<evidence type="ECO:0000313" key="3">
    <source>
        <dbReference type="Proteomes" id="UP000252733"/>
    </source>
</evidence>
<protein>
    <recommendedName>
        <fullName evidence="4">Cytochrome c domain-containing protein</fullName>
    </recommendedName>
</protein>
<keyword evidence="3" id="KW-1185">Reference proteome</keyword>
<organism evidence="2 3">
    <name type="scientific">Marinilabilia salmonicolor</name>
    <dbReference type="NCBI Taxonomy" id="989"/>
    <lineage>
        <taxon>Bacteria</taxon>
        <taxon>Pseudomonadati</taxon>
        <taxon>Bacteroidota</taxon>
        <taxon>Bacteroidia</taxon>
        <taxon>Marinilabiliales</taxon>
        <taxon>Marinilabiliaceae</taxon>
        <taxon>Marinilabilia</taxon>
    </lineage>
</organism>
<gene>
    <name evidence="2" type="ORF">DFO77_12178</name>
</gene>
<dbReference type="AlphaFoldDB" id="A0A2T0XTJ0"/>
<evidence type="ECO:0008006" key="4">
    <source>
        <dbReference type="Google" id="ProtNLM"/>
    </source>
</evidence>
<dbReference type="EMBL" id="QPIZ01000021">
    <property type="protein sequence ID" value="RCW30641.1"/>
    <property type="molecule type" value="Genomic_DNA"/>
</dbReference>
<dbReference type="RefSeq" id="WP_106151545.1">
    <property type="nucleotide sequence ID" value="NZ_PVTS01000001.1"/>
</dbReference>
<name>A0A2T0XTJ0_9BACT</name>
<comment type="caution">
    <text evidence="2">The sequence shown here is derived from an EMBL/GenBank/DDBJ whole genome shotgun (WGS) entry which is preliminary data.</text>
</comment>
<keyword evidence="1" id="KW-0732">Signal</keyword>
<evidence type="ECO:0000313" key="2">
    <source>
        <dbReference type="EMBL" id="RCW30641.1"/>
    </source>
</evidence>
<sequence>MEKRSFIFVFLLTMALSLMTEHTQAIPSFARKYRLSCTTCHSPSVPKLKDYGDSFAGNGFRLEDEESPRFFVPAGDDKLSLIRDFPMAARFDGFLAQNVNNSERADFQSPYILKLLTGGELSDRISYYFYFLFYERGEIGGVEDAFLMYNNLFGIDFDVYLGQFQVSDPLFKRELRLTLEDYRPYIAQIGTSGINLSYDKGVMLTLGLETGTTIVGQIVNGNGIPEAENHVFDDDKYKDVLVRVSQGIGDQLSIGAFGYFGKEALANDAGEEITNEAFIFGPDITFAPSFMFEVNLQYILREDSEVFPDMGSANPMQDVLTNGAIAEIIYSPKGDNSNFYFAGLLNYVESDFDPADYKSYTLHTGYIARRNVRLAAEISLVDKNQQDPFGVFSLGFVSAF</sequence>
<proteinExistence type="predicted"/>
<reference evidence="2 3" key="1">
    <citation type="submission" date="2018-07" db="EMBL/GenBank/DDBJ databases">
        <title>Freshwater and sediment microbial communities from various areas in North America, analyzing microbe dynamics in response to fracking.</title>
        <authorList>
            <person name="Lamendella R."/>
        </authorList>
    </citation>
    <scope>NUCLEOTIDE SEQUENCE [LARGE SCALE GENOMIC DNA]</scope>
    <source>
        <strain evidence="2 3">160A</strain>
    </source>
</reference>
<accession>A0A2T0XTJ0</accession>
<feature type="signal peptide" evidence="1">
    <location>
        <begin position="1"/>
        <end position="25"/>
    </location>
</feature>
<feature type="chain" id="PRO_5030056735" description="Cytochrome c domain-containing protein" evidence="1">
    <location>
        <begin position="26"/>
        <end position="400"/>
    </location>
</feature>
<dbReference type="Proteomes" id="UP000252733">
    <property type="component" value="Unassembled WGS sequence"/>
</dbReference>